<dbReference type="Gene3D" id="1.20.120.450">
    <property type="entry name" value="dinb family like domain"/>
    <property type="match status" value="1"/>
</dbReference>
<dbReference type="AlphaFoldDB" id="A0A4Q5J2B2"/>
<reference evidence="1 2" key="1">
    <citation type="submission" date="2019-01" db="EMBL/GenBank/DDBJ databases">
        <title>Nocardioides guangzhouensis sp. nov., an actinobacterium isolated from soil.</title>
        <authorList>
            <person name="Fu Y."/>
            <person name="Cai Y."/>
            <person name="Lin Z."/>
            <person name="Chen P."/>
        </authorList>
    </citation>
    <scope>NUCLEOTIDE SEQUENCE [LARGE SCALE GENOMIC DNA]</scope>
    <source>
        <strain evidence="1 2">NBRC 105384</strain>
    </source>
</reference>
<dbReference type="InterPro" id="IPR034660">
    <property type="entry name" value="DinB/YfiT-like"/>
</dbReference>
<dbReference type="EMBL" id="SDPU01000023">
    <property type="protein sequence ID" value="RYU11495.1"/>
    <property type="molecule type" value="Genomic_DNA"/>
</dbReference>
<sequence length="169" mass="18680">MTAATDVIIDGLNRVKDNVHAAVEGLSRTQLAERLDPEANSIAWLVWHLTRIQDDHVADVAGTTQVWITDGWAGRFALPLDNHDHGFGHTPKQVAQVVADAEMLVWYHDAVHARTVDYVQGLGDVDLARVVDLRWDPPVTLAVRLVSVVDDCAQHVGQAAFVRGILERR</sequence>
<name>A0A4Q5J2B2_9ACTN</name>
<accession>A0A4Q5J2B2</accession>
<dbReference type="OrthoDB" id="2363925at2"/>
<keyword evidence="2" id="KW-1185">Reference proteome</keyword>
<dbReference type="SUPFAM" id="SSF109854">
    <property type="entry name" value="DinB/YfiT-like putative metalloenzymes"/>
    <property type="match status" value="1"/>
</dbReference>
<dbReference type="NCBIfam" id="NF047843">
    <property type="entry name" value="MST_Rv0443"/>
    <property type="match status" value="1"/>
</dbReference>
<evidence type="ECO:0000313" key="2">
    <source>
        <dbReference type="Proteomes" id="UP000291189"/>
    </source>
</evidence>
<organism evidence="1 2">
    <name type="scientific">Nocardioides iriomotensis</name>
    <dbReference type="NCBI Taxonomy" id="715784"/>
    <lineage>
        <taxon>Bacteria</taxon>
        <taxon>Bacillati</taxon>
        <taxon>Actinomycetota</taxon>
        <taxon>Actinomycetes</taxon>
        <taxon>Propionibacteriales</taxon>
        <taxon>Nocardioidaceae</taxon>
        <taxon>Nocardioides</taxon>
    </lineage>
</organism>
<comment type="caution">
    <text evidence="1">The sequence shown here is derived from an EMBL/GenBank/DDBJ whole genome shotgun (WGS) entry which is preliminary data.</text>
</comment>
<evidence type="ECO:0000313" key="1">
    <source>
        <dbReference type="EMBL" id="RYU11495.1"/>
    </source>
</evidence>
<proteinExistence type="predicted"/>
<dbReference type="Proteomes" id="UP000291189">
    <property type="component" value="Unassembled WGS sequence"/>
</dbReference>
<gene>
    <name evidence="1" type="ORF">ETU37_13050</name>
</gene>
<dbReference type="Pfam" id="PF04978">
    <property type="entry name" value="MST"/>
    <property type="match status" value="1"/>
</dbReference>
<dbReference type="RefSeq" id="WP_129987770.1">
    <property type="nucleotide sequence ID" value="NZ_SDPU01000023.1"/>
</dbReference>
<dbReference type="InterPro" id="IPR007061">
    <property type="entry name" value="MST-like"/>
</dbReference>
<protein>
    <submittedName>
        <fullName evidence="1">DUF664 domain-containing protein</fullName>
    </submittedName>
</protein>